<evidence type="ECO:0000313" key="1">
    <source>
        <dbReference type="EMBL" id="KKK90585.1"/>
    </source>
</evidence>
<proteinExistence type="predicted"/>
<sequence length="43" mass="5142">MVETNTPEYWNDLSKRGEVEDKVSSQVEIVKKIFPNRLTHYIF</sequence>
<dbReference type="EMBL" id="LAZR01049035">
    <property type="protein sequence ID" value="KKK90585.1"/>
    <property type="molecule type" value="Genomic_DNA"/>
</dbReference>
<gene>
    <name evidence="1" type="ORF">LCGC14_2721530</name>
</gene>
<accession>A0A0F8ZXL8</accession>
<comment type="caution">
    <text evidence="1">The sequence shown here is derived from an EMBL/GenBank/DDBJ whole genome shotgun (WGS) entry which is preliminary data.</text>
</comment>
<protein>
    <submittedName>
        <fullName evidence="1">Uncharacterized protein</fullName>
    </submittedName>
</protein>
<name>A0A0F8ZXL8_9ZZZZ</name>
<organism evidence="1">
    <name type="scientific">marine sediment metagenome</name>
    <dbReference type="NCBI Taxonomy" id="412755"/>
    <lineage>
        <taxon>unclassified sequences</taxon>
        <taxon>metagenomes</taxon>
        <taxon>ecological metagenomes</taxon>
    </lineage>
</organism>
<reference evidence="1" key="1">
    <citation type="journal article" date="2015" name="Nature">
        <title>Complex archaea that bridge the gap between prokaryotes and eukaryotes.</title>
        <authorList>
            <person name="Spang A."/>
            <person name="Saw J.H."/>
            <person name="Jorgensen S.L."/>
            <person name="Zaremba-Niedzwiedzka K."/>
            <person name="Martijn J."/>
            <person name="Lind A.E."/>
            <person name="van Eijk R."/>
            <person name="Schleper C."/>
            <person name="Guy L."/>
            <person name="Ettema T.J."/>
        </authorList>
    </citation>
    <scope>NUCLEOTIDE SEQUENCE</scope>
</reference>
<dbReference type="AlphaFoldDB" id="A0A0F8ZXL8"/>